<feature type="compositionally biased region" description="Polar residues" evidence="1">
    <location>
        <begin position="1"/>
        <end position="17"/>
    </location>
</feature>
<dbReference type="RefSeq" id="XP_056792466.1">
    <property type="nucleotide sequence ID" value="XM_056932507.1"/>
</dbReference>
<gene>
    <name evidence="2" type="ORF">N7539_002904</name>
</gene>
<dbReference type="EMBL" id="JAPWDQ010000003">
    <property type="protein sequence ID" value="KAJ5491337.1"/>
    <property type="molecule type" value="Genomic_DNA"/>
</dbReference>
<proteinExistence type="predicted"/>
<dbReference type="GeneID" id="81622756"/>
<organism evidence="2 3">
    <name type="scientific">Penicillium diatomitis</name>
    <dbReference type="NCBI Taxonomy" id="2819901"/>
    <lineage>
        <taxon>Eukaryota</taxon>
        <taxon>Fungi</taxon>
        <taxon>Dikarya</taxon>
        <taxon>Ascomycota</taxon>
        <taxon>Pezizomycotina</taxon>
        <taxon>Eurotiomycetes</taxon>
        <taxon>Eurotiomycetidae</taxon>
        <taxon>Eurotiales</taxon>
        <taxon>Aspergillaceae</taxon>
        <taxon>Penicillium</taxon>
    </lineage>
</organism>
<feature type="compositionally biased region" description="Basic and acidic residues" evidence="1">
    <location>
        <begin position="22"/>
        <end position="36"/>
    </location>
</feature>
<evidence type="ECO:0000313" key="3">
    <source>
        <dbReference type="Proteomes" id="UP001148312"/>
    </source>
</evidence>
<reference evidence="2" key="1">
    <citation type="submission" date="2022-12" db="EMBL/GenBank/DDBJ databases">
        <authorList>
            <person name="Petersen C."/>
        </authorList>
    </citation>
    <scope>NUCLEOTIDE SEQUENCE</scope>
    <source>
        <strain evidence="2">IBT 30728</strain>
    </source>
</reference>
<dbReference type="AlphaFoldDB" id="A0A9X0BZM6"/>
<feature type="region of interest" description="Disordered" evidence="1">
    <location>
        <begin position="1"/>
        <end position="36"/>
    </location>
</feature>
<dbReference type="Proteomes" id="UP001148312">
    <property type="component" value="Unassembled WGS sequence"/>
</dbReference>
<reference evidence="2" key="2">
    <citation type="journal article" date="2023" name="IMA Fungus">
        <title>Comparative genomic study of the Penicillium genus elucidates a diverse pangenome and 15 lateral gene transfer events.</title>
        <authorList>
            <person name="Petersen C."/>
            <person name="Sorensen T."/>
            <person name="Nielsen M.R."/>
            <person name="Sondergaard T.E."/>
            <person name="Sorensen J.L."/>
            <person name="Fitzpatrick D.A."/>
            <person name="Frisvad J.C."/>
            <person name="Nielsen K.L."/>
        </authorList>
    </citation>
    <scope>NUCLEOTIDE SEQUENCE</scope>
    <source>
        <strain evidence="2">IBT 30728</strain>
    </source>
</reference>
<comment type="caution">
    <text evidence="2">The sequence shown here is derived from an EMBL/GenBank/DDBJ whole genome shotgun (WGS) entry which is preliminary data.</text>
</comment>
<evidence type="ECO:0000256" key="1">
    <source>
        <dbReference type="SAM" id="MobiDB-lite"/>
    </source>
</evidence>
<sequence>MWSTASVSPQIQKTESGAESELQGKDGHSDAREYSNLKESRRAGWVLKAPETARRMGKRTEVLCTAHAASVCWDQSTSTSERPVFKKGKPSSDVEFASATDKPLSGLDMGSWVRYRGTHVGERERRALERIPSIGSGSGDPRWSLADLAVERAEVVTGHLLP</sequence>
<name>A0A9X0BZM6_9EURO</name>
<keyword evidence="3" id="KW-1185">Reference proteome</keyword>
<protein>
    <submittedName>
        <fullName evidence="2">Uncharacterized protein</fullName>
    </submittedName>
</protein>
<accession>A0A9X0BZM6</accession>
<evidence type="ECO:0000313" key="2">
    <source>
        <dbReference type="EMBL" id="KAJ5491337.1"/>
    </source>
</evidence>
<feature type="region of interest" description="Disordered" evidence="1">
    <location>
        <begin position="77"/>
        <end position="97"/>
    </location>
</feature>